<protein>
    <submittedName>
        <fullName evidence="7">Conjugal transfer protein TraH</fullName>
    </submittedName>
</protein>
<feature type="transmembrane region" description="Helical" evidence="6">
    <location>
        <begin position="170"/>
        <end position="188"/>
    </location>
</feature>
<keyword evidence="8" id="KW-1185">Reference proteome</keyword>
<evidence type="ECO:0000313" key="8">
    <source>
        <dbReference type="Proteomes" id="UP001156641"/>
    </source>
</evidence>
<feature type="transmembrane region" description="Helical" evidence="6">
    <location>
        <begin position="200"/>
        <end position="222"/>
    </location>
</feature>
<evidence type="ECO:0000256" key="2">
    <source>
        <dbReference type="ARBA" id="ARBA00007802"/>
    </source>
</evidence>
<evidence type="ECO:0000256" key="1">
    <source>
        <dbReference type="ARBA" id="ARBA00004141"/>
    </source>
</evidence>
<accession>A0ABQ6AF39</accession>
<keyword evidence="5 6" id="KW-0472">Membrane</keyword>
<comment type="similarity">
    <text evidence="2">Belongs to the TrbL/VirB6 family.</text>
</comment>
<feature type="transmembrane region" description="Helical" evidence="6">
    <location>
        <begin position="35"/>
        <end position="56"/>
    </location>
</feature>
<dbReference type="Pfam" id="PF04610">
    <property type="entry name" value="TrbL"/>
    <property type="match status" value="1"/>
</dbReference>
<feature type="transmembrane region" description="Helical" evidence="6">
    <location>
        <begin position="243"/>
        <end position="263"/>
    </location>
</feature>
<feature type="transmembrane region" description="Helical" evidence="6">
    <location>
        <begin position="141"/>
        <end position="163"/>
    </location>
</feature>
<reference evidence="8" key="1">
    <citation type="journal article" date="2019" name="Int. J. Syst. Evol. Microbiol.">
        <title>The Global Catalogue of Microorganisms (GCM) 10K type strain sequencing project: providing services to taxonomists for standard genome sequencing and annotation.</title>
        <authorList>
            <consortium name="The Broad Institute Genomics Platform"/>
            <consortium name="The Broad Institute Genome Sequencing Center for Infectious Disease"/>
            <person name="Wu L."/>
            <person name="Ma J."/>
        </authorList>
    </citation>
    <scope>NUCLEOTIDE SEQUENCE [LARGE SCALE GENOMIC DNA]</scope>
    <source>
        <strain evidence="8">NBRC 112502</strain>
    </source>
</reference>
<feature type="transmembrane region" description="Helical" evidence="6">
    <location>
        <begin position="269"/>
        <end position="292"/>
    </location>
</feature>
<dbReference type="EMBL" id="BSOS01000097">
    <property type="protein sequence ID" value="GLR68838.1"/>
    <property type="molecule type" value="Genomic_DNA"/>
</dbReference>
<gene>
    <name evidence="7" type="ORF">GCM10010909_35200</name>
</gene>
<organism evidence="7 8">
    <name type="scientific">Acidocella aquatica</name>
    <dbReference type="NCBI Taxonomy" id="1922313"/>
    <lineage>
        <taxon>Bacteria</taxon>
        <taxon>Pseudomonadati</taxon>
        <taxon>Pseudomonadota</taxon>
        <taxon>Alphaproteobacteria</taxon>
        <taxon>Acetobacterales</taxon>
        <taxon>Acidocellaceae</taxon>
        <taxon>Acidocella</taxon>
    </lineage>
</organism>
<sequence>MASADDFGPFFVFDQTVQVPFTNGMNGTVNAAMSAIQGPLTALVVLWIIVTGILVMRGDVSVRSGVTRIIRISLVVGILMSTTLYNEYVVTFFTTGLPNWLSTSFLGITGTQPSAHQFDAIWDQANILILEAHKNLNFYNVLYSVELAIVQDFISVPIFITFLIYETAKIMMDIIVCIGPFVLLGYLFDATRGVADRWIGKLIGLTLLTLLVDIVLSIIIDGDRAYFNVSMTNLNGATITDTITIVIQFLTFLTLGSLISVFLPGTASFLGGGVSISPMAMAQAAMGAGNLVQSVRPNKAPVGSKS</sequence>
<keyword evidence="4 6" id="KW-1133">Transmembrane helix</keyword>
<comment type="subcellular location">
    <subcellularLocation>
        <location evidence="1">Membrane</location>
        <topology evidence="1">Multi-pass membrane protein</topology>
    </subcellularLocation>
</comment>
<evidence type="ECO:0000313" key="7">
    <source>
        <dbReference type="EMBL" id="GLR68838.1"/>
    </source>
</evidence>
<evidence type="ECO:0000256" key="5">
    <source>
        <dbReference type="ARBA" id="ARBA00023136"/>
    </source>
</evidence>
<evidence type="ECO:0000256" key="3">
    <source>
        <dbReference type="ARBA" id="ARBA00022692"/>
    </source>
</evidence>
<dbReference type="RefSeq" id="WP_284259699.1">
    <property type="nucleotide sequence ID" value="NZ_BSOS01000097.1"/>
</dbReference>
<feature type="transmembrane region" description="Helical" evidence="6">
    <location>
        <begin position="68"/>
        <end position="85"/>
    </location>
</feature>
<dbReference type="InterPro" id="IPR007688">
    <property type="entry name" value="Conjugal_tfr_TrbL/VirB6"/>
</dbReference>
<keyword evidence="3 6" id="KW-0812">Transmembrane</keyword>
<proteinExistence type="inferred from homology"/>
<evidence type="ECO:0000256" key="4">
    <source>
        <dbReference type="ARBA" id="ARBA00022989"/>
    </source>
</evidence>
<name>A0ABQ6AF39_9PROT</name>
<comment type="caution">
    <text evidence="7">The sequence shown here is derived from an EMBL/GenBank/DDBJ whole genome shotgun (WGS) entry which is preliminary data.</text>
</comment>
<evidence type="ECO:0000256" key="6">
    <source>
        <dbReference type="SAM" id="Phobius"/>
    </source>
</evidence>
<dbReference type="Proteomes" id="UP001156641">
    <property type="component" value="Unassembled WGS sequence"/>
</dbReference>